<gene>
    <name evidence="10" type="ORF">ELQ35_07630</name>
</gene>
<dbReference type="EMBL" id="RYZZ01000007">
    <property type="protein sequence ID" value="RUQ30207.1"/>
    <property type="molecule type" value="Genomic_DNA"/>
</dbReference>
<evidence type="ECO:0000256" key="8">
    <source>
        <dbReference type="ARBA" id="ARBA00022825"/>
    </source>
</evidence>
<sequence>MSAGQLLIIGGAEEKIHDGEVLSKFVELAGDKNSRIGILPTASEIPDDVSSDYIHTFKQLGVVRVEVINVATRECAEDPSIMELIDSLSAVFITGGDQSRLSELIGGTKLHETLMEKWKKGMVLAGTSAGASIMAKQMIVAADTKLNDDKLTVKLGTGFGFLDHVLIDQHFSQRARFDRLLSAIADNTEIIGIGIDENTAILVHDNKFKVYGEHQVLVMDGKSSNYVNVKVSENGSEELTISGFQLHTLTKGYSFDLANRKLILEKGIQE</sequence>
<organism evidence="10 11">
    <name type="scientific">Peribacillus cavernae</name>
    <dbReference type="NCBI Taxonomy" id="1674310"/>
    <lineage>
        <taxon>Bacteria</taxon>
        <taxon>Bacillati</taxon>
        <taxon>Bacillota</taxon>
        <taxon>Bacilli</taxon>
        <taxon>Bacillales</taxon>
        <taxon>Bacillaceae</taxon>
        <taxon>Peribacillus</taxon>
    </lineage>
</organism>
<dbReference type="OrthoDB" id="9799980at2"/>
<comment type="function">
    <text evidence="2">Exopeptidase that catalyzes the hydrolytic cleavage of multi-L-arginyl-poly-L-aspartic acid (cyanophycin; a water-insoluble reserve polymer) into aspartate-arginine dipeptides.</text>
</comment>
<comment type="similarity">
    <text evidence="3">Belongs to the peptidase S51 family.</text>
</comment>
<reference evidence="10 11" key="1">
    <citation type="submission" date="2018-12" db="EMBL/GenBank/DDBJ databases">
        <title>Bacillus chawlae sp. nov., Bacillus glennii sp. nov., and Bacillus saganii sp. nov. Isolated from the Vehicle Assembly Building at Kennedy Space Center where the Viking Spacecraft were Assembled.</title>
        <authorList>
            <person name="Seuylemezian A."/>
            <person name="Vaishampayan P."/>
        </authorList>
    </citation>
    <scope>NUCLEOTIDE SEQUENCE [LARGE SCALE GENOMIC DNA]</scope>
    <source>
        <strain evidence="10 11">L5</strain>
    </source>
</reference>
<keyword evidence="7 10" id="KW-0378">Hydrolase</keyword>
<evidence type="ECO:0000256" key="2">
    <source>
        <dbReference type="ARBA" id="ARBA00002039"/>
    </source>
</evidence>
<keyword evidence="6" id="KW-0645">Protease</keyword>
<evidence type="ECO:0000256" key="9">
    <source>
        <dbReference type="PIRSR" id="PIRSR032067-1"/>
    </source>
</evidence>
<feature type="active site" description="Charge relay system" evidence="9">
    <location>
        <position position="170"/>
    </location>
</feature>
<dbReference type="NCBIfam" id="TIGR02069">
    <property type="entry name" value="cyanophycinase"/>
    <property type="match status" value="1"/>
</dbReference>
<dbReference type="PIRSF" id="PIRSF032067">
    <property type="entry name" value="Cyanophycinase"/>
    <property type="match status" value="1"/>
</dbReference>
<dbReference type="SUPFAM" id="SSF52317">
    <property type="entry name" value="Class I glutamine amidotransferase-like"/>
    <property type="match status" value="1"/>
</dbReference>
<evidence type="ECO:0000313" key="11">
    <source>
        <dbReference type="Proteomes" id="UP000267430"/>
    </source>
</evidence>
<dbReference type="RefSeq" id="WP_126864229.1">
    <property type="nucleotide sequence ID" value="NZ_JAUSTX010000001.1"/>
</dbReference>
<dbReference type="InterPro" id="IPR029062">
    <property type="entry name" value="Class_I_gatase-like"/>
</dbReference>
<dbReference type="GO" id="GO:0006508">
    <property type="term" value="P:proteolysis"/>
    <property type="evidence" value="ECO:0007669"/>
    <property type="project" value="UniProtKB-KW"/>
</dbReference>
<dbReference type="Proteomes" id="UP000267430">
    <property type="component" value="Unassembled WGS sequence"/>
</dbReference>
<feature type="active site" description="Charge relay system" evidence="9">
    <location>
        <position position="128"/>
    </location>
</feature>
<dbReference type="CDD" id="cd03145">
    <property type="entry name" value="GAT1_cyanophycinase"/>
    <property type="match status" value="1"/>
</dbReference>
<dbReference type="Pfam" id="PF03575">
    <property type="entry name" value="Peptidase_S51"/>
    <property type="match status" value="1"/>
</dbReference>
<evidence type="ECO:0000256" key="5">
    <source>
        <dbReference type="ARBA" id="ARBA00015719"/>
    </source>
</evidence>
<comment type="catalytic activity">
    <reaction evidence="1">
        <text>[L-4-(L-arginin-2-N-yl)aspartate](n) + H2O = [L-4-(L-arginin-2-N-yl)aspartate](n-1) + L-4-(L-arginin-2-N-yl)aspartate</text>
        <dbReference type="Rhea" id="RHEA:12845"/>
        <dbReference type="Rhea" id="RHEA-COMP:13728"/>
        <dbReference type="Rhea" id="RHEA-COMP:13734"/>
        <dbReference type="ChEBI" id="CHEBI:15377"/>
        <dbReference type="ChEBI" id="CHEBI:137986"/>
        <dbReference type="ChEBI" id="CHEBI:137991"/>
        <dbReference type="EC" id="3.4.15.6"/>
    </reaction>
</comment>
<evidence type="ECO:0000256" key="7">
    <source>
        <dbReference type="ARBA" id="ARBA00022801"/>
    </source>
</evidence>
<protein>
    <recommendedName>
        <fullName evidence="5">Cyanophycinase</fullName>
        <ecNumber evidence="4">3.4.15.6</ecNumber>
    </recommendedName>
</protein>
<dbReference type="GO" id="GO:0008236">
    <property type="term" value="F:serine-type peptidase activity"/>
    <property type="evidence" value="ECO:0007669"/>
    <property type="project" value="UniProtKB-KW"/>
</dbReference>
<feature type="active site" description="Charge relay system" evidence="9">
    <location>
        <position position="197"/>
    </location>
</feature>
<dbReference type="GO" id="GO:0004180">
    <property type="term" value="F:carboxypeptidase activity"/>
    <property type="evidence" value="ECO:0007669"/>
    <property type="project" value="UniProtKB-KW"/>
</dbReference>
<accession>A0A433HPG0</accession>
<dbReference type="AlphaFoldDB" id="A0A433HPG0"/>
<name>A0A433HPG0_9BACI</name>
<dbReference type="PANTHER" id="PTHR36175">
    <property type="entry name" value="CYANOPHYCINASE"/>
    <property type="match status" value="1"/>
</dbReference>
<evidence type="ECO:0000256" key="1">
    <source>
        <dbReference type="ARBA" id="ARBA00001092"/>
    </source>
</evidence>
<proteinExistence type="inferred from homology"/>
<comment type="caution">
    <text evidence="10">The sequence shown here is derived from an EMBL/GenBank/DDBJ whole genome shotgun (WGS) entry which is preliminary data.</text>
</comment>
<keyword evidence="10" id="KW-0121">Carboxypeptidase</keyword>
<dbReference type="EC" id="3.4.15.6" evidence="4"/>
<evidence type="ECO:0000313" key="10">
    <source>
        <dbReference type="EMBL" id="RUQ30207.1"/>
    </source>
</evidence>
<evidence type="ECO:0000256" key="3">
    <source>
        <dbReference type="ARBA" id="ARBA00006534"/>
    </source>
</evidence>
<dbReference type="Gene3D" id="3.40.50.880">
    <property type="match status" value="1"/>
</dbReference>
<evidence type="ECO:0000256" key="4">
    <source>
        <dbReference type="ARBA" id="ARBA00013115"/>
    </source>
</evidence>
<keyword evidence="8" id="KW-0720">Serine protease</keyword>
<evidence type="ECO:0000256" key="6">
    <source>
        <dbReference type="ARBA" id="ARBA00022670"/>
    </source>
</evidence>
<dbReference type="GO" id="GO:0008241">
    <property type="term" value="F:peptidyl-dipeptidase activity"/>
    <property type="evidence" value="ECO:0007669"/>
    <property type="project" value="UniProtKB-EC"/>
</dbReference>
<dbReference type="PANTHER" id="PTHR36175:SF1">
    <property type="entry name" value="CYANOPHYCINASE"/>
    <property type="match status" value="1"/>
</dbReference>
<dbReference type="InterPro" id="IPR011811">
    <property type="entry name" value="Peptidase_S51_cyanophycinase"/>
</dbReference>
<keyword evidence="11" id="KW-1185">Reference proteome</keyword>
<dbReference type="InterPro" id="IPR005320">
    <property type="entry name" value="Peptidase_S51"/>
</dbReference>